<organism evidence="2 3">
    <name type="scientific">Corchorus olitorius</name>
    <dbReference type="NCBI Taxonomy" id="93759"/>
    <lineage>
        <taxon>Eukaryota</taxon>
        <taxon>Viridiplantae</taxon>
        <taxon>Streptophyta</taxon>
        <taxon>Embryophyta</taxon>
        <taxon>Tracheophyta</taxon>
        <taxon>Spermatophyta</taxon>
        <taxon>Magnoliopsida</taxon>
        <taxon>eudicotyledons</taxon>
        <taxon>Gunneridae</taxon>
        <taxon>Pentapetalae</taxon>
        <taxon>rosids</taxon>
        <taxon>malvids</taxon>
        <taxon>Malvales</taxon>
        <taxon>Malvaceae</taxon>
        <taxon>Grewioideae</taxon>
        <taxon>Apeibeae</taxon>
        <taxon>Corchorus</taxon>
    </lineage>
</organism>
<protein>
    <submittedName>
        <fullName evidence="2">Uncharacterized protein</fullName>
    </submittedName>
</protein>
<feature type="compositionally biased region" description="Polar residues" evidence="1">
    <location>
        <begin position="99"/>
        <end position="108"/>
    </location>
</feature>
<proteinExistence type="predicted"/>
<name>A0A1R3L3M0_9ROSI</name>
<feature type="region of interest" description="Disordered" evidence="1">
    <location>
        <begin position="39"/>
        <end position="66"/>
    </location>
</feature>
<evidence type="ECO:0000313" key="2">
    <source>
        <dbReference type="EMBL" id="OMP13942.1"/>
    </source>
</evidence>
<reference evidence="3" key="1">
    <citation type="submission" date="2013-09" db="EMBL/GenBank/DDBJ databases">
        <title>Corchorus olitorius genome sequencing.</title>
        <authorList>
            <person name="Alam M."/>
            <person name="Haque M.S."/>
            <person name="Islam M.S."/>
            <person name="Emdad E.M."/>
            <person name="Islam M.M."/>
            <person name="Ahmed B."/>
            <person name="Halim A."/>
            <person name="Hossen Q.M.M."/>
            <person name="Hossain M.Z."/>
            <person name="Ahmed R."/>
            <person name="Khan M.M."/>
            <person name="Islam R."/>
            <person name="Rashid M.M."/>
            <person name="Khan S.A."/>
            <person name="Rahman M.S."/>
            <person name="Alam M."/>
            <person name="Yahiya A.S."/>
            <person name="Khan M.S."/>
            <person name="Azam M.S."/>
            <person name="Haque T."/>
            <person name="Lashkar M.Z.H."/>
            <person name="Akhand A.I."/>
            <person name="Morshed G."/>
            <person name="Roy S."/>
            <person name="Uddin K.S."/>
            <person name="Rabeya T."/>
            <person name="Hossain A.S."/>
            <person name="Chowdhury A."/>
            <person name="Snigdha A.R."/>
            <person name="Mortoza M.S."/>
            <person name="Matin S.A."/>
            <person name="Hoque S.M.E."/>
            <person name="Islam M.K."/>
            <person name="Roy D.K."/>
            <person name="Haider R."/>
            <person name="Moosa M.M."/>
            <person name="Elias S.M."/>
            <person name="Hasan A.M."/>
            <person name="Jahan S."/>
            <person name="Shafiuddin M."/>
            <person name="Mahmood N."/>
            <person name="Shommy N.S."/>
        </authorList>
    </citation>
    <scope>NUCLEOTIDE SEQUENCE [LARGE SCALE GENOMIC DNA]</scope>
    <source>
        <strain evidence="3">cv. O-4</strain>
    </source>
</reference>
<evidence type="ECO:0000313" key="3">
    <source>
        <dbReference type="Proteomes" id="UP000187203"/>
    </source>
</evidence>
<dbReference type="EMBL" id="AWUE01002740">
    <property type="protein sequence ID" value="OMP13942.1"/>
    <property type="molecule type" value="Genomic_DNA"/>
</dbReference>
<dbReference type="AlphaFoldDB" id="A0A1R3L3M0"/>
<keyword evidence="3" id="KW-1185">Reference proteome</keyword>
<dbReference type="Proteomes" id="UP000187203">
    <property type="component" value="Unassembled WGS sequence"/>
</dbReference>
<accession>A0A1R3L3M0</accession>
<gene>
    <name evidence="2" type="ORF">COLO4_00583</name>
</gene>
<feature type="region of interest" description="Disordered" evidence="1">
    <location>
        <begin position="97"/>
        <end position="122"/>
    </location>
</feature>
<comment type="caution">
    <text evidence="2">The sequence shown here is derived from an EMBL/GenBank/DDBJ whole genome shotgun (WGS) entry which is preliminary data.</text>
</comment>
<evidence type="ECO:0000256" key="1">
    <source>
        <dbReference type="SAM" id="MobiDB-lite"/>
    </source>
</evidence>
<sequence length="227" mass="24575">MPMRSASDAPAASSPCSALARPVKPSACWRRWFTQMSRSAAKSSKPSARARRENVAGGRSQRRAKSRIESRAMSCWCVSSNMAARCSCGDKSPARSRSVCMSPSNVMSKNGRIPGMRPSRQTKTEAEASVVRVMRASQVAGASSCSMRSWKKPAPISPSRLSAMHVQARIITAPIDDTPLMSGVCVRADRLPPTHMAATSAIRHVSAAALRNHVNRVLRLMPSKAWK</sequence>